<protein>
    <submittedName>
        <fullName evidence="3">Uncharacterized protein</fullName>
    </submittedName>
</protein>
<dbReference type="KEGG" id="cput:CONPUDRAFT_82144"/>
<feature type="transmembrane region" description="Helical" evidence="2">
    <location>
        <begin position="358"/>
        <end position="378"/>
    </location>
</feature>
<feature type="compositionally biased region" description="Low complexity" evidence="1">
    <location>
        <begin position="22"/>
        <end position="48"/>
    </location>
</feature>
<keyword evidence="2" id="KW-1133">Transmembrane helix</keyword>
<dbReference type="AlphaFoldDB" id="A0A5M3MPU4"/>
<keyword evidence="2" id="KW-0812">Transmembrane</keyword>
<feature type="compositionally biased region" description="Polar residues" evidence="1">
    <location>
        <begin position="49"/>
        <end position="73"/>
    </location>
</feature>
<gene>
    <name evidence="3" type="ORF">CONPUDRAFT_82144</name>
</gene>
<evidence type="ECO:0000313" key="3">
    <source>
        <dbReference type="EMBL" id="EIW81076.1"/>
    </source>
</evidence>
<name>A0A5M3MPU4_CONPW</name>
<sequence>MSRATQNAQLDPDRPGSIVQCPGSPSRSLRPSGATSATSFSSATQHSARSQPSRESSLLSATPTKRSSLSRHASNAGARSRVGPETPIGSPRRLSDKSKGKRKAEDVDITPRDLKKDAGQHTTFLIPEEGRSLRLSDSSHAPSSYHRKRARLSTSSPSPTPSRPSSAQAQNSGAQPAQRYDSWSSRTSAQRGRTVPPSPRAPSRAASARSSLPPASMATAPSTPRHHRTLSQVRQHERPQSQSFSQVSIPISALVSPHAPSIGARSTRYHMHDPRKPPKKLQDTPWTLARPTEDDPGSPRHAWLFFIGFILFPLWWIAAFLPVPQTRTAGDSSVEKAVTIDDPQIERDAKRWRLRCRIMSVVSAVTYIPFIILVAIFARR</sequence>
<evidence type="ECO:0000313" key="4">
    <source>
        <dbReference type="Proteomes" id="UP000053558"/>
    </source>
</evidence>
<organism evidence="3 4">
    <name type="scientific">Coniophora puteana (strain RWD-64-598)</name>
    <name type="common">Brown rot fungus</name>
    <dbReference type="NCBI Taxonomy" id="741705"/>
    <lineage>
        <taxon>Eukaryota</taxon>
        <taxon>Fungi</taxon>
        <taxon>Dikarya</taxon>
        <taxon>Basidiomycota</taxon>
        <taxon>Agaricomycotina</taxon>
        <taxon>Agaricomycetes</taxon>
        <taxon>Agaricomycetidae</taxon>
        <taxon>Boletales</taxon>
        <taxon>Coniophorineae</taxon>
        <taxon>Coniophoraceae</taxon>
        <taxon>Coniophora</taxon>
    </lineage>
</organism>
<feature type="region of interest" description="Disordered" evidence="1">
    <location>
        <begin position="1"/>
        <end position="246"/>
    </location>
</feature>
<feature type="compositionally biased region" description="Basic and acidic residues" evidence="1">
    <location>
        <begin position="93"/>
        <end position="119"/>
    </location>
</feature>
<feature type="compositionally biased region" description="Basic and acidic residues" evidence="1">
    <location>
        <begin position="270"/>
        <end position="282"/>
    </location>
</feature>
<accession>A0A5M3MPU4</accession>
<dbReference type="GeneID" id="19210369"/>
<proteinExistence type="predicted"/>
<feature type="compositionally biased region" description="Polar residues" evidence="1">
    <location>
        <begin position="167"/>
        <end position="191"/>
    </location>
</feature>
<evidence type="ECO:0000256" key="1">
    <source>
        <dbReference type="SAM" id="MobiDB-lite"/>
    </source>
</evidence>
<evidence type="ECO:0000256" key="2">
    <source>
        <dbReference type="SAM" id="Phobius"/>
    </source>
</evidence>
<dbReference type="RefSeq" id="XP_007768503.1">
    <property type="nucleotide sequence ID" value="XM_007770313.1"/>
</dbReference>
<keyword evidence="4" id="KW-1185">Reference proteome</keyword>
<feature type="region of interest" description="Disordered" evidence="1">
    <location>
        <begin position="264"/>
        <end position="293"/>
    </location>
</feature>
<feature type="compositionally biased region" description="Low complexity" evidence="1">
    <location>
        <begin position="201"/>
        <end position="223"/>
    </location>
</feature>
<dbReference type="OMA" id="PSSYHRK"/>
<feature type="transmembrane region" description="Helical" evidence="2">
    <location>
        <begin position="302"/>
        <end position="323"/>
    </location>
</feature>
<keyword evidence="2" id="KW-0472">Membrane</keyword>
<dbReference type="EMBL" id="JH711578">
    <property type="protein sequence ID" value="EIW81076.1"/>
    <property type="molecule type" value="Genomic_DNA"/>
</dbReference>
<reference evidence="4" key="1">
    <citation type="journal article" date="2012" name="Science">
        <title>The Paleozoic origin of enzymatic lignin decomposition reconstructed from 31 fungal genomes.</title>
        <authorList>
            <person name="Floudas D."/>
            <person name="Binder M."/>
            <person name="Riley R."/>
            <person name="Barry K."/>
            <person name="Blanchette R.A."/>
            <person name="Henrissat B."/>
            <person name="Martinez A.T."/>
            <person name="Otillar R."/>
            <person name="Spatafora J.W."/>
            <person name="Yadav J.S."/>
            <person name="Aerts A."/>
            <person name="Benoit I."/>
            <person name="Boyd A."/>
            <person name="Carlson A."/>
            <person name="Copeland A."/>
            <person name="Coutinho P.M."/>
            <person name="de Vries R.P."/>
            <person name="Ferreira P."/>
            <person name="Findley K."/>
            <person name="Foster B."/>
            <person name="Gaskell J."/>
            <person name="Glotzer D."/>
            <person name="Gorecki P."/>
            <person name="Heitman J."/>
            <person name="Hesse C."/>
            <person name="Hori C."/>
            <person name="Igarashi K."/>
            <person name="Jurgens J.A."/>
            <person name="Kallen N."/>
            <person name="Kersten P."/>
            <person name="Kohler A."/>
            <person name="Kuees U."/>
            <person name="Kumar T.K.A."/>
            <person name="Kuo A."/>
            <person name="LaButti K."/>
            <person name="Larrondo L.F."/>
            <person name="Lindquist E."/>
            <person name="Ling A."/>
            <person name="Lombard V."/>
            <person name="Lucas S."/>
            <person name="Lundell T."/>
            <person name="Martin R."/>
            <person name="McLaughlin D.J."/>
            <person name="Morgenstern I."/>
            <person name="Morin E."/>
            <person name="Murat C."/>
            <person name="Nagy L.G."/>
            <person name="Nolan M."/>
            <person name="Ohm R.A."/>
            <person name="Patyshakuliyeva A."/>
            <person name="Rokas A."/>
            <person name="Ruiz-Duenas F.J."/>
            <person name="Sabat G."/>
            <person name="Salamov A."/>
            <person name="Samejima M."/>
            <person name="Schmutz J."/>
            <person name="Slot J.C."/>
            <person name="St John F."/>
            <person name="Stenlid J."/>
            <person name="Sun H."/>
            <person name="Sun S."/>
            <person name="Syed K."/>
            <person name="Tsang A."/>
            <person name="Wiebenga A."/>
            <person name="Young D."/>
            <person name="Pisabarro A."/>
            <person name="Eastwood D.C."/>
            <person name="Martin F."/>
            <person name="Cullen D."/>
            <person name="Grigoriev I.V."/>
            <person name="Hibbett D.S."/>
        </authorList>
    </citation>
    <scope>NUCLEOTIDE SEQUENCE [LARGE SCALE GENOMIC DNA]</scope>
    <source>
        <strain evidence="4">RWD-64-598 SS2</strain>
    </source>
</reference>
<dbReference type="OrthoDB" id="3266087at2759"/>
<comment type="caution">
    <text evidence="3">The sequence shown here is derived from an EMBL/GenBank/DDBJ whole genome shotgun (WGS) entry which is preliminary data.</text>
</comment>
<dbReference type="Proteomes" id="UP000053558">
    <property type="component" value="Unassembled WGS sequence"/>
</dbReference>